<evidence type="ECO:0000313" key="3">
    <source>
        <dbReference type="Proteomes" id="UP000298663"/>
    </source>
</evidence>
<dbReference type="EMBL" id="AZBU02000007">
    <property type="protein sequence ID" value="TKR69585.1"/>
    <property type="molecule type" value="Genomic_DNA"/>
</dbReference>
<keyword evidence="1" id="KW-1133">Transmembrane helix</keyword>
<accession>A0A4V6A003</accession>
<reference evidence="2 3" key="1">
    <citation type="journal article" date="2015" name="Genome Biol.">
        <title>Comparative genomics of Steinernema reveals deeply conserved gene regulatory networks.</title>
        <authorList>
            <person name="Dillman A.R."/>
            <person name="Macchietto M."/>
            <person name="Porter C.F."/>
            <person name="Rogers A."/>
            <person name="Williams B."/>
            <person name="Antoshechkin I."/>
            <person name="Lee M.M."/>
            <person name="Goodwin Z."/>
            <person name="Lu X."/>
            <person name="Lewis E.E."/>
            <person name="Goodrich-Blair H."/>
            <person name="Stock S.P."/>
            <person name="Adams B.J."/>
            <person name="Sternberg P.W."/>
            <person name="Mortazavi A."/>
        </authorList>
    </citation>
    <scope>NUCLEOTIDE SEQUENCE [LARGE SCALE GENOMIC DNA]</scope>
    <source>
        <strain evidence="2 3">ALL</strain>
    </source>
</reference>
<evidence type="ECO:0000256" key="1">
    <source>
        <dbReference type="SAM" id="Phobius"/>
    </source>
</evidence>
<proteinExistence type="predicted"/>
<name>A0A4V6A003_STECR</name>
<keyword evidence="1" id="KW-0812">Transmembrane</keyword>
<reference evidence="2 3" key="2">
    <citation type="journal article" date="2019" name="G3 (Bethesda)">
        <title>Hybrid Assembly of the Genome of the Entomopathogenic Nematode Steinernema carpocapsae Identifies the X-Chromosome.</title>
        <authorList>
            <person name="Serra L."/>
            <person name="Macchietto M."/>
            <person name="Macias-Munoz A."/>
            <person name="McGill C.J."/>
            <person name="Rodriguez I.M."/>
            <person name="Rodriguez B."/>
            <person name="Murad R."/>
            <person name="Mortazavi A."/>
        </authorList>
    </citation>
    <scope>NUCLEOTIDE SEQUENCE [LARGE SCALE GENOMIC DNA]</scope>
    <source>
        <strain evidence="2 3">ALL</strain>
    </source>
</reference>
<dbReference type="Proteomes" id="UP000298663">
    <property type="component" value="Unassembled WGS sequence"/>
</dbReference>
<dbReference type="AlphaFoldDB" id="A0A4V6A003"/>
<sequence length="208" mass="24141">MKTRFSPPTERFKPKYRRKLDTRARFFYVLHARRRWPTHPLTLVALLEGYKSRLFDCLSIYLVFWFKMTTLVFSLVLLALFVASFHCEPLGEPEVKLLTRVKRQWYGGGVSSNPCYPYPYKPGCEAQGRKKRDSDPCQGIPGCEIEIRAKRQWYGGGVSSNPCYPLPYTPGCKRDGGRRKRQWYGGGDMSNPCYPYPYRPGCDNDGRK</sequence>
<comment type="caution">
    <text evidence="2">The sequence shown here is derived from an EMBL/GenBank/DDBJ whole genome shotgun (WGS) entry which is preliminary data.</text>
</comment>
<gene>
    <name evidence="2" type="ORF">L596_021725</name>
</gene>
<feature type="transmembrane region" description="Helical" evidence="1">
    <location>
        <begin position="60"/>
        <end position="83"/>
    </location>
</feature>
<protein>
    <submittedName>
        <fullName evidence="2">Uncharacterized protein</fullName>
    </submittedName>
</protein>
<keyword evidence="1" id="KW-0472">Membrane</keyword>
<organism evidence="2 3">
    <name type="scientific">Steinernema carpocapsae</name>
    <name type="common">Entomopathogenic nematode</name>
    <dbReference type="NCBI Taxonomy" id="34508"/>
    <lineage>
        <taxon>Eukaryota</taxon>
        <taxon>Metazoa</taxon>
        <taxon>Ecdysozoa</taxon>
        <taxon>Nematoda</taxon>
        <taxon>Chromadorea</taxon>
        <taxon>Rhabditida</taxon>
        <taxon>Tylenchina</taxon>
        <taxon>Panagrolaimomorpha</taxon>
        <taxon>Strongyloidoidea</taxon>
        <taxon>Steinernematidae</taxon>
        <taxon>Steinernema</taxon>
    </lineage>
</organism>
<evidence type="ECO:0000313" key="2">
    <source>
        <dbReference type="EMBL" id="TKR69585.1"/>
    </source>
</evidence>
<keyword evidence="3" id="KW-1185">Reference proteome</keyword>